<proteinExistence type="predicted"/>
<dbReference type="Pfam" id="PF00023">
    <property type="entry name" value="Ank"/>
    <property type="match status" value="1"/>
</dbReference>
<accession>A0A1H4RDN2</accession>
<evidence type="ECO:0000256" key="1">
    <source>
        <dbReference type="ARBA" id="ARBA00022737"/>
    </source>
</evidence>
<dbReference type="InterPro" id="IPR002110">
    <property type="entry name" value="Ankyrin_rpt"/>
</dbReference>
<keyword evidence="1" id="KW-0677">Repeat</keyword>
<feature type="repeat" description="ANK" evidence="3">
    <location>
        <begin position="101"/>
        <end position="133"/>
    </location>
</feature>
<dbReference type="Pfam" id="PF13637">
    <property type="entry name" value="Ank_4"/>
    <property type="match status" value="1"/>
</dbReference>
<reference evidence="5" key="1">
    <citation type="submission" date="2016-10" db="EMBL/GenBank/DDBJ databases">
        <authorList>
            <person name="Varghese N."/>
            <person name="Submissions S."/>
        </authorList>
    </citation>
    <scope>NUCLEOTIDE SEQUENCE [LARGE SCALE GENOMIC DNA]</scope>
    <source>
        <strain evidence="5">DSM 22017</strain>
    </source>
</reference>
<dbReference type="PROSITE" id="PS50297">
    <property type="entry name" value="ANK_REP_REGION"/>
    <property type="match status" value="1"/>
</dbReference>
<keyword evidence="2 3" id="KW-0040">ANK repeat</keyword>
<name>A0A1H4RDN2_9ACTN</name>
<dbReference type="EMBL" id="FNRT01000002">
    <property type="protein sequence ID" value="SEC30005.1"/>
    <property type="molecule type" value="Genomic_DNA"/>
</dbReference>
<evidence type="ECO:0000313" key="4">
    <source>
        <dbReference type="EMBL" id="SEC30005.1"/>
    </source>
</evidence>
<organism evidence="4 5">
    <name type="scientific">Nocardioides exalbidus</name>
    <dbReference type="NCBI Taxonomy" id="402596"/>
    <lineage>
        <taxon>Bacteria</taxon>
        <taxon>Bacillati</taxon>
        <taxon>Actinomycetota</taxon>
        <taxon>Actinomycetes</taxon>
        <taxon>Propionibacteriales</taxon>
        <taxon>Nocardioidaceae</taxon>
        <taxon>Nocardioides</taxon>
    </lineage>
</organism>
<dbReference type="AlphaFoldDB" id="A0A1H4RDN2"/>
<dbReference type="PANTHER" id="PTHR24198:SF194">
    <property type="entry name" value="INVERSIN-A"/>
    <property type="match status" value="1"/>
</dbReference>
<dbReference type="STRING" id="402596.SAMN04489844_2039"/>
<dbReference type="PANTHER" id="PTHR24198">
    <property type="entry name" value="ANKYRIN REPEAT AND PROTEIN KINASE DOMAIN-CONTAINING PROTEIN"/>
    <property type="match status" value="1"/>
</dbReference>
<dbReference type="Proteomes" id="UP000198742">
    <property type="component" value="Unassembled WGS sequence"/>
</dbReference>
<protein>
    <submittedName>
        <fullName evidence="4">Uncharacterized protein</fullName>
    </submittedName>
</protein>
<keyword evidence="5" id="KW-1185">Reference proteome</keyword>
<dbReference type="InterPro" id="IPR036770">
    <property type="entry name" value="Ankyrin_rpt-contain_sf"/>
</dbReference>
<dbReference type="SMART" id="SM00248">
    <property type="entry name" value="ANK"/>
    <property type="match status" value="3"/>
</dbReference>
<evidence type="ECO:0000256" key="2">
    <source>
        <dbReference type="ARBA" id="ARBA00023043"/>
    </source>
</evidence>
<dbReference type="PROSITE" id="PS50088">
    <property type="entry name" value="ANK_REPEAT"/>
    <property type="match status" value="2"/>
</dbReference>
<dbReference type="SUPFAM" id="SSF48403">
    <property type="entry name" value="Ankyrin repeat"/>
    <property type="match status" value="1"/>
</dbReference>
<sequence length="261" mass="27513">MPEVTEPDLSPLAEAVRGAVADPAAARADVRELLAQGAEVADSAERADALGLTSLARLLTRADDPVREPGAELLRAATRGDADGAALALRAGAPVDVRDARRRTPLLLAVIDDRLEVADLLTRLGADPDAVDAQQDTPWLVTGVTGSVAMAKLLLPLDPDVALRNRYGGVSIIPASERGHVAYVRWALQHTAVDVDHVNDLGWTALLEAVVLGEGTERWQRIVAILLARGADPSIPDRDGVTALAHARARGYDAIAALLSR</sequence>
<dbReference type="Gene3D" id="1.25.40.20">
    <property type="entry name" value="Ankyrin repeat-containing domain"/>
    <property type="match status" value="1"/>
</dbReference>
<gene>
    <name evidence="4" type="ORF">SAMN04489844_2039</name>
</gene>
<evidence type="ECO:0000313" key="5">
    <source>
        <dbReference type="Proteomes" id="UP000198742"/>
    </source>
</evidence>
<evidence type="ECO:0000256" key="3">
    <source>
        <dbReference type="PROSITE-ProRule" id="PRU00023"/>
    </source>
</evidence>
<feature type="repeat" description="ANK" evidence="3">
    <location>
        <begin position="201"/>
        <end position="238"/>
    </location>
</feature>